<sequence length="102" mass="11444">MSVNLQFSADDLRQAAIYYDKVAQQCADARAEHSRAVTETESWGPLFHESRRAAVEAINKREQALQTEENKNRELASALRNAATAFDNMTAENVSNLTIRTD</sequence>
<organism evidence="1 2">
    <name type="scientific">Mycolicibacterium farcinogenes</name>
    <name type="common">Mycobacterium farcinogenes</name>
    <dbReference type="NCBI Taxonomy" id="1802"/>
    <lineage>
        <taxon>Bacteria</taxon>
        <taxon>Bacillati</taxon>
        <taxon>Actinomycetota</taxon>
        <taxon>Actinomycetes</taxon>
        <taxon>Mycobacteriales</taxon>
        <taxon>Mycobacteriaceae</taxon>
        <taxon>Mycolicibacterium</taxon>
    </lineage>
</organism>
<keyword evidence="2" id="KW-1185">Reference proteome</keyword>
<reference evidence="1" key="1">
    <citation type="submission" date="2021-07" db="EMBL/GenBank/DDBJ databases">
        <title>Complete Genome Sequences of Mycobacterium farcinogenes Isolated from Clinical Specimens from Patients in Thailand.</title>
        <authorList>
            <person name="Sodsai P."/>
        </authorList>
    </citation>
    <scope>NUCLEOTIDE SEQUENCE</scope>
    <source>
        <strain evidence="1">BKK/CU-MFGFA-001</strain>
    </source>
</reference>
<accession>A0ACD1FRD1</accession>
<dbReference type="EMBL" id="CP081674">
    <property type="protein sequence ID" value="QZH69490.1"/>
    <property type="molecule type" value="Genomic_DNA"/>
</dbReference>
<proteinExistence type="predicted"/>
<evidence type="ECO:0000313" key="1">
    <source>
        <dbReference type="EMBL" id="QZH69490.1"/>
    </source>
</evidence>
<name>A0ACD1FRD1_MYCFR</name>
<geneLocation type="plasmid" evidence="1 2">
    <name>unnamed1</name>
</geneLocation>
<keyword evidence="1" id="KW-0614">Plasmid</keyword>
<evidence type="ECO:0000313" key="2">
    <source>
        <dbReference type="Proteomes" id="UP000825598"/>
    </source>
</evidence>
<gene>
    <name evidence="1" type="ORF">K6L26_30630</name>
</gene>
<dbReference type="Proteomes" id="UP000825598">
    <property type="component" value="Plasmid unnamed1"/>
</dbReference>
<protein>
    <submittedName>
        <fullName evidence="1">ESX-1 secretion-associated protein</fullName>
    </submittedName>
</protein>